<dbReference type="GO" id="GO:0051287">
    <property type="term" value="F:NAD binding"/>
    <property type="evidence" value="ECO:0007669"/>
    <property type="project" value="InterPro"/>
</dbReference>
<feature type="domain" description="6-phosphogluconate dehydrogenase NADP-binding" evidence="4">
    <location>
        <begin position="4"/>
        <end position="162"/>
    </location>
</feature>
<evidence type="ECO:0000256" key="1">
    <source>
        <dbReference type="ARBA" id="ARBA00009080"/>
    </source>
</evidence>
<sequence length="294" mass="31263">MDSVGFIGLGLMGRPMAKNLLAKGFRLAVYNRSQGPVQELAQLKALPCKSPAEVASQSDIIITMLPDAPEVRQVLAGEEGVLEKIRHGQVIIDMSTVSPIFSKEMATLVKSKGGEMLDAPVSGSTMAAEQGTLTIMVGGSKEAFEKALPVLQAMGKHIYYMGESGAGSFTKLCNQVAVSLNLLGVCEMLLVASKAGLDVKKVIEVVSTGAGGSWQLSNLGPRMVVRDFRPGFKVKHLRKDLRIVREVAESLGLSLPGVSLVAELVKALDNMGHGEDGTQALVEVLEMLARHRLG</sequence>
<dbReference type="PANTHER" id="PTHR43060:SF15">
    <property type="entry name" value="3-HYDROXYISOBUTYRATE DEHYDROGENASE-LIKE 1, MITOCHONDRIAL-RELATED"/>
    <property type="match status" value="1"/>
</dbReference>
<accession>A0A7C5LC86</accession>
<gene>
    <name evidence="6" type="ORF">ENM11_03565</name>
</gene>
<dbReference type="PIRSF" id="PIRSF000103">
    <property type="entry name" value="HIBADH"/>
    <property type="match status" value="1"/>
</dbReference>
<name>A0A7C5LC86_CALS0</name>
<dbReference type="InterPro" id="IPR006115">
    <property type="entry name" value="6PGDH_NADP-bd"/>
</dbReference>
<evidence type="ECO:0000259" key="5">
    <source>
        <dbReference type="Pfam" id="PF14833"/>
    </source>
</evidence>
<evidence type="ECO:0000256" key="3">
    <source>
        <dbReference type="ARBA" id="ARBA00023027"/>
    </source>
</evidence>
<evidence type="ECO:0000256" key="2">
    <source>
        <dbReference type="ARBA" id="ARBA00023002"/>
    </source>
</evidence>
<dbReference type="InterPro" id="IPR002204">
    <property type="entry name" value="3-OH-isobutyrate_DH-rel_CS"/>
</dbReference>
<dbReference type="SUPFAM" id="SSF48179">
    <property type="entry name" value="6-phosphogluconate dehydrogenase C-terminal domain-like"/>
    <property type="match status" value="1"/>
</dbReference>
<dbReference type="Pfam" id="PF14833">
    <property type="entry name" value="NAD_binding_11"/>
    <property type="match status" value="1"/>
</dbReference>
<protein>
    <submittedName>
        <fullName evidence="6">NAD(P)-dependent oxidoreductase</fullName>
    </submittedName>
</protein>
<dbReference type="Gene3D" id="1.10.1040.10">
    <property type="entry name" value="N-(1-d-carboxylethyl)-l-norvaline Dehydrogenase, domain 2"/>
    <property type="match status" value="1"/>
</dbReference>
<dbReference type="EMBL" id="DRWN01000026">
    <property type="protein sequence ID" value="HHK68219.1"/>
    <property type="molecule type" value="Genomic_DNA"/>
</dbReference>
<feature type="domain" description="3-hydroxyisobutyrate dehydrogenase-like NAD-binding" evidence="5">
    <location>
        <begin position="165"/>
        <end position="285"/>
    </location>
</feature>
<evidence type="ECO:0000259" key="4">
    <source>
        <dbReference type="Pfam" id="PF03446"/>
    </source>
</evidence>
<evidence type="ECO:0000313" key="6">
    <source>
        <dbReference type="EMBL" id="HHK68219.1"/>
    </source>
</evidence>
<dbReference type="PROSITE" id="PS00895">
    <property type="entry name" value="3_HYDROXYISOBUT_DH"/>
    <property type="match status" value="1"/>
</dbReference>
<dbReference type="InterPro" id="IPR029154">
    <property type="entry name" value="HIBADH-like_NADP-bd"/>
</dbReference>
<dbReference type="GO" id="GO:0016491">
    <property type="term" value="F:oxidoreductase activity"/>
    <property type="evidence" value="ECO:0007669"/>
    <property type="project" value="UniProtKB-KW"/>
</dbReference>
<dbReference type="AlphaFoldDB" id="A0A7C5LC86"/>
<dbReference type="InterPro" id="IPR015815">
    <property type="entry name" value="HIBADH-related"/>
</dbReference>
<comment type="similarity">
    <text evidence="1">Belongs to the HIBADH-related family.</text>
</comment>
<dbReference type="InterPro" id="IPR013328">
    <property type="entry name" value="6PGD_dom2"/>
</dbReference>
<dbReference type="SUPFAM" id="SSF51735">
    <property type="entry name" value="NAD(P)-binding Rossmann-fold domains"/>
    <property type="match status" value="1"/>
</dbReference>
<proteinExistence type="inferred from homology"/>
<organism evidence="6">
    <name type="scientific">Caldiarchaeum subterraneum</name>
    <dbReference type="NCBI Taxonomy" id="311458"/>
    <lineage>
        <taxon>Archaea</taxon>
        <taxon>Nitrososphaerota</taxon>
        <taxon>Candidatus Caldarchaeales</taxon>
        <taxon>Candidatus Caldarchaeaceae</taxon>
        <taxon>Candidatus Caldarchaeum</taxon>
    </lineage>
</organism>
<comment type="caution">
    <text evidence="6">The sequence shown here is derived from an EMBL/GenBank/DDBJ whole genome shotgun (WGS) entry which is preliminary data.</text>
</comment>
<dbReference type="PANTHER" id="PTHR43060">
    <property type="entry name" value="3-HYDROXYISOBUTYRATE DEHYDROGENASE-LIKE 1, MITOCHONDRIAL-RELATED"/>
    <property type="match status" value="1"/>
</dbReference>
<reference evidence="6" key="1">
    <citation type="journal article" date="2020" name="mSystems">
        <title>Genome- and Community-Level Interaction Insights into Carbon Utilization and Element Cycling Functions of Hydrothermarchaeota in Hydrothermal Sediment.</title>
        <authorList>
            <person name="Zhou Z."/>
            <person name="Liu Y."/>
            <person name="Xu W."/>
            <person name="Pan J."/>
            <person name="Luo Z.H."/>
            <person name="Li M."/>
        </authorList>
    </citation>
    <scope>NUCLEOTIDE SEQUENCE [LARGE SCALE GENOMIC DNA]</scope>
    <source>
        <strain evidence="6">SpSt-1056</strain>
    </source>
</reference>
<dbReference type="InterPro" id="IPR036291">
    <property type="entry name" value="NAD(P)-bd_dom_sf"/>
</dbReference>
<keyword evidence="3" id="KW-0520">NAD</keyword>
<dbReference type="Pfam" id="PF03446">
    <property type="entry name" value="NAD_binding_2"/>
    <property type="match status" value="1"/>
</dbReference>
<keyword evidence="2" id="KW-0560">Oxidoreductase</keyword>
<dbReference type="GO" id="GO:0050661">
    <property type="term" value="F:NADP binding"/>
    <property type="evidence" value="ECO:0007669"/>
    <property type="project" value="InterPro"/>
</dbReference>
<dbReference type="Gene3D" id="3.40.50.720">
    <property type="entry name" value="NAD(P)-binding Rossmann-like Domain"/>
    <property type="match status" value="1"/>
</dbReference>
<dbReference type="InterPro" id="IPR008927">
    <property type="entry name" value="6-PGluconate_DH-like_C_sf"/>
</dbReference>